<reference evidence="2 3" key="3">
    <citation type="journal article" date="2015" name="Genome Announc.">
        <title>Draft Genome Sequence of the Archiascomycetous Yeast Saitoella complicata.</title>
        <authorList>
            <person name="Yamauchi K."/>
            <person name="Kondo S."/>
            <person name="Hamamoto M."/>
            <person name="Takahashi Y."/>
            <person name="Ogura Y."/>
            <person name="Hayashi T."/>
            <person name="Nishida H."/>
        </authorList>
    </citation>
    <scope>NUCLEOTIDE SEQUENCE [LARGE SCALE GENOMIC DNA]</scope>
    <source>
        <strain evidence="2 3">NRRL Y-17804</strain>
    </source>
</reference>
<proteinExistence type="predicted"/>
<name>A0A0E9NRD6_SAICN</name>
<dbReference type="EMBL" id="BACD03000068">
    <property type="protein sequence ID" value="GAO52414.1"/>
    <property type="molecule type" value="Genomic_DNA"/>
</dbReference>
<reference evidence="2 3" key="2">
    <citation type="journal article" date="2014" name="J. Gen. Appl. Microbiol.">
        <title>The early diverging ascomycetous budding yeast Saitoella complicata has three histone deacetylases belonging to the Clr6, Hos2, and Rpd3 lineages.</title>
        <authorList>
            <person name="Nishida H."/>
            <person name="Matsumoto T."/>
            <person name="Kondo S."/>
            <person name="Hamamoto M."/>
            <person name="Yoshikawa H."/>
        </authorList>
    </citation>
    <scope>NUCLEOTIDE SEQUENCE [LARGE SCALE GENOMIC DNA]</scope>
    <source>
        <strain evidence="2 3">NRRL Y-17804</strain>
    </source>
</reference>
<accession>A0A0E9NRD6</accession>
<reference evidence="2 3" key="1">
    <citation type="journal article" date="2011" name="J. Gen. Appl. Microbiol.">
        <title>Draft genome sequencing of the enigmatic yeast Saitoella complicata.</title>
        <authorList>
            <person name="Nishida H."/>
            <person name="Hamamoto M."/>
            <person name="Sugiyama J."/>
        </authorList>
    </citation>
    <scope>NUCLEOTIDE SEQUENCE [LARGE SCALE GENOMIC DNA]</scope>
    <source>
        <strain evidence="2 3">NRRL Y-17804</strain>
    </source>
</reference>
<protein>
    <submittedName>
        <fullName evidence="2">Uncharacterized protein</fullName>
    </submittedName>
</protein>
<evidence type="ECO:0000256" key="1">
    <source>
        <dbReference type="SAM" id="MobiDB-lite"/>
    </source>
</evidence>
<dbReference type="AlphaFoldDB" id="A0A0E9NRD6"/>
<evidence type="ECO:0000313" key="3">
    <source>
        <dbReference type="Proteomes" id="UP000033140"/>
    </source>
</evidence>
<keyword evidence="3" id="KW-1185">Reference proteome</keyword>
<gene>
    <name evidence="2" type="ORF">G7K_6492-t1</name>
</gene>
<sequence length="92" mass="10402">MYTYAMQPKQRAAGTGLHGTFVLSKPNQLRYPDPPDMNSPDHRTSDALHTIPRPSPISGNCRYSRTPFELKMGRNNRRYSTTHSAHCSNTPN</sequence>
<comment type="caution">
    <text evidence="2">The sequence shown here is derived from an EMBL/GenBank/DDBJ whole genome shotgun (WGS) entry which is preliminary data.</text>
</comment>
<feature type="region of interest" description="Disordered" evidence="1">
    <location>
        <begin position="25"/>
        <end position="64"/>
    </location>
</feature>
<evidence type="ECO:0000313" key="2">
    <source>
        <dbReference type="EMBL" id="GAO52414.1"/>
    </source>
</evidence>
<organism evidence="2 3">
    <name type="scientific">Saitoella complicata (strain BCRC 22490 / CBS 7301 / JCM 7358 / NBRC 10748 / NRRL Y-17804)</name>
    <dbReference type="NCBI Taxonomy" id="698492"/>
    <lineage>
        <taxon>Eukaryota</taxon>
        <taxon>Fungi</taxon>
        <taxon>Dikarya</taxon>
        <taxon>Ascomycota</taxon>
        <taxon>Taphrinomycotina</taxon>
        <taxon>Taphrinomycotina incertae sedis</taxon>
        <taxon>Saitoella</taxon>
    </lineage>
</organism>
<dbReference type="Proteomes" id="UP000033140">
    <property type="component" value="Unassembled WGS sequence"/>
</dbReference>